<proteinExistence type="predicted"/>
<dbReference type="GeneID" id="111303352"/>
<dbReference type="PANTHER" id="PTHR48475">
    <property type="entry name" value="RIBONUCLEASE H"/>
    <property type="match status" value="1"/>
</dbReference>
<sequence>MCCTLASTTKRLKQHMLYHTTLLIAKLDPIKYIFEKPSLSERIVRWQVLLFKYNIAYVSQKAIKESVITEFLVDRATKDYEPMKFDFLYKKLMAILESEEDDDEEKTRRMYFNGAANAMGHEIEVVLISSMKHYYLVTARLNFNCTNNVVEYEACVIGLHIALDSKGV</sequence>
<name>A0A6P5ZS64_DURZI</name>
<dbReference type="InterPro" id="IPR012337">
    <property type="entry name" value="RNaseH-like_sf"/>
</dbReference>
<dbReference type="RefSeq" id="XP_022755290.1">
    <property type="nucleotide sequence ID" value="XM_022899555.1"/>
</dbReference>
<dbReference type="Proteomes" id="UP000515121">
    <property type="component" value="Unplaced"/>
</dbReference>
<dbReference type="KEGG" id="dzi:111303352"/>
<dbReference type="SUPFAM" id="SSF53098">
    <property type="entry name" value="Ribonuclease H-like"/>
    <property type="match status" value="1"/>
</dbReference>
<organism evidence="1 2">
    <name type="scientific">Durio zibethinus</name>
    <name type="common">Durian</name>
    <dbReference type="NCBI Taxonomy" id="66656"/>
    <lineage>
        <taxon>Eukaryota</taxon>
        <taxon>Viridiplantae</taxon>
        <taxon>Streptophyta</taxon>
        <taxon>Embryophyta</taxon>
        <taxon>Tracheophyta</taxon>
        <taxon>Spermatophyta</taxon>
        <taxon>Magnoliopsida</taxon>
        <taxon>eudicotyledons</taxon>
        <taxon>Gunneridae</taxon>
        <taxon>Pentapetalae</taxon>
        <taxon>rosids</taxon>
        <taxon>malvids</taxon>
        <taxon>Malvales</taxon>
        <taxon>Malvaceae</taxon>
        <taxon>Helicteroideae</taxon>
        <taxon>Durio</taxon>
    </lineage>
</organism>
<protein>
    <submittedName>
        <fullName evidence="2">Uncharacterized protein LOC111303352</fullName>
    </submittedName>
</protein>
<evidence type="ECO:0000313" key="1">
    <source>
        <dbReference type="Proteomes" id="UP000515121"/>
    </source>
</evidence>
<dbReference type="OrthoDB" id="2139127at2759"/>
<reference evidence="2" key="1">
    <citation type="submission" date="2025-08" db="UniProtKB">
        <authorList>
            <consortium name="RefSeq"/>
        </authorList>
    </citation>
    <scope>IDENTIFICATION</scope>
    <source>
        <tissue evidence="2">Fruit stalk</tissue>
    </source>
</reference>
<keyword evidence="1" id="KW-1185">Reference proteome</keyword>
<gene>
    <name evidence="2" type="primary">LOC111303352</name>
</gene>
<dbReference type="AlphaFoldDB" id="A0A6P5ZS64"/>
<dbReference type="PANTHER" id="PTHR48475:SF1">
    <property type="entry name" value="RNASE H TYPE-1 DOMAIN-CONTAINING PROTEIN"/>
    <property type="match status" value="1"/>
</dbReference>
<evidence type="ECO:0000313" key="2">
    <source>
        <dbReference type="RefSeq" id="XP_022755290.1"/>
    </source>
</evidence>
<accession>A0A6P5ZS64</accession>